<dbReference type="Proteomes" id="UP000054166">
    <property type="component" value="Unassembled WGS sequence"/>
</dbReference>
<dbReference type="InParanoid" id="A0A0C3FAT5"/>
<dbReference type="EMBL" id="KN833029">
    <property type="protein sequence ID" value="KIM77004.1"/>
    <property type="molecule type" value="Genomic_DNA"/>
</dbReference>
<protein>
    <submittedName>
        <fullName evidence="2">Uncharacterized protein</fullName>
    </submittedName>
</protein>
<keyword evidence="3" id="KW-1185">Reference proteome</keyword>
<sequence>MSIPQYAADNIAFQHCTTSWEKRWIHNNHSTSTHLGPASLVHLQSHSPTQPLSSGFASTTAGTSTSVTDPNKRLYFVS</sequence>
<organism evidence="2 3">
    <name type="scientific">Piloderma croceum (strain F 1598)</name>
    <dbReference type="NCBI Taxonomy" id="765440"/>
    <lineage>
        <taxon>Eukaryota</taxon>
        <taxon>Fungi</taxon>
        <taxon>Dikarya</taxon>
        <taxon>Basidiomycota</taxon>
        <taxon>Agaricomycotina</taxon>
        <taxon>Agaricomycetes</taxon>
        <taxon>Agaricomycetidae</taxon>
        <taxon>Atheliales</taxon>
        <taxon>Atheliaceae</taxon>
        <taxon>Piloderma</taxon>
    </lineage>
</organism>
<dbReference type="HOGENOM" id="CLU_2622889_0_0_1"/>
<evidence type="ECO:0000256" key="1">
    <source>
        <dbReference type="SAM" id="MobiDB-lite"/>
    </source>
</evidence>
<evidence type="ECO:0000313" key="2">
    <source>
        <dbReference type="EMBL" id="KIM77004.1"/>
    </source>
</evidence>
<evidence type="ECO:0000313" key="3">
    <source>
        <dbReference type="Proteomes" id="UP000054166"/>
    </source>
</evidence>
<reference evidence="3" key="2">
    <citation type="submission" date="2015-01" db="EMBL/GenBank/DDBJ databases">
        <title>Evolutionary Origins and Diversification of the Mycorrhizal Mutualists.</title>
        <authorList>
            <consortium name="DOE Joint Genome Institute"/>
            <consortium name="Mycorrhizal Genomics Consortium"/>
            <person name="Kohler A."/>
            <person name="Kuo A."/>
            <person name="Nagy L.G."/>
            <person name="Floudas D."/>
            <person name="Copeland A."/>
            <person name="Barry K.W."/>
            <person name="Cichocki N."/>
            <person name="Veneault-Fourrey C."/>
            <person name="LaButti K."/>
            <person name="Lindquist E.A."/>
            <person name="Lipzen A."/>
            <person name="Lundell T."/>
            <person name="Morin E."/>
            <person name="Murat C."/>
            <person name="Riley R."/>
            <person name="Ohm R."/>
            <person name="Sun H."/>
            <person name="Tunlid A."/>
            <person name="Henrissat B."/>
            <person name="Grigoriev I.V."/>
            <person name="Hibbett D.S."/>
            <person name="Martin F."/>
        </authorList>
    </citation>
    <scope>NUCLEOTIDE SEQUENCE [LARGE SCALE GENOMIC DNA]</scope>
    <source>
        <strain evidence="3">F 1598</strain>
    </source>
</reference>
<name>A0A0C3FAT5_PILCF</name>
<feature type="compositionally biased region" description="Low complexity" evidence="1">
    <location>
        <begin position="53"/>
        <end position="68"/>
    </location>
</feature>
<dbReference type="AlphaFoldDB" id="A0A0C3FAT5"/>
<reference evidence="2 3" key="1">
    <citation type="submission" date="2014-04" db="EMBL/GenBank/DDBJ databases">
        <authorList>
            <consortium name="DOE Joint Genome Institute"/>
            <person name="Kuo A."/>
            <person name="Tarkka M."/>
            <person name="Buscot F."/>
            <person name="Kohler A."/>
            <person name="Nagy L.G."/>
            <person name="Floudas D."/>
            <person name="Copeland A."/>
            <person name="Barry K.W."/>
            <person name="Cichocki N."/>
            <person name="Veneault-Fourrey C."/>
            <person name="LaButti K."/>
            <person name="Lindquist E.A."/>
            <person name="Lipzen A."/>
            <person name="Lundell T."/>
            <person name="Morin E."/>
            <person name="Murat C."/>
            <person name="Sun H."/>
            <person name="Tunlid A."/>
            <person name="Henrissat B."/>
            <person name="Grigoriev I.V."/>
            <person name="Hibbett D.S."/>
            <person name="Martin F."/>
            <person name="Nordberg H.P."/>
            <person name="Cantor M.N."/>
            <person name="Hua S.X."/>
        </authorList>
    </citation>
    <scope>NUCLEOTIDE SEQUENCE [LARGE SCALE GENOMIC DNA]</scope>
    <source>
        <strain evidence="2 3">F 1598</strain>
    </source>
</reference>
<accession>A0A0C3FAT5</accession>
<gene>
    <name evidence="2" type="ORF">PILCRDRAFT_629966</name>
</gene>
<feature type="region of interest" description="Disordered" evidence="1">
    <location>
        <begin position="44"/>
        <end position="70"/>
    </location>
</feature>
<proteinExistence type="predicted"/>